<dbReference type="RefSeq" id="WP_261928025.1">
    <property type="nucleotide sequence ID" value="NZ_CALYLG010000378.1"/>
</dbReference>
<dbReference type="AlphaFoldDB" id="A0ABD7YRQ3"/>
<dbReference type="EMBL" id="CP118712">
    <property type="protein sequence ID" value="WGK87794.1"/>
    <property type="molecule type" value="Genomic_DNA"/>
</dbReference>
<evidence type="ECO:0000313" key="2">
    <source>
        <dbReference type="EMBL" id="WGK87794.1"/>
    </source>
</evidence>
<dbReference type="InterPro" id="IPR040674">
    <property type="entry name" value="PvuRts1I-like_SRA"/>
</dbReference>
<evidence type="ECO:0000313" key="3">
    <source>
        <dbReference type="Proteomes" id="UP001241226"/>
    </source>
</evidence>
<evidence type="ECO:0000259" key="1">
    <source>
        <dbReference type="Pfam" id="PF18491"/>
    </source>
</evidence>
<dbReference type="Proteomes" id="UP001241226">
    <property type="component" value="Chromosome 2"/>
</dbReference>
<sequence length="133" mass="15489">MEALRCFGFQGNGYQRGAWIIPDGSKDMVWFPRLYEHGLWHNELTTDGKRIIERALNNNEEAILSINKQKERELADGSRKAIVFAKVRDSLGFNLYRYVGTFRMNINESSDTEIIFDRVSEEEKIRILASGKW</sequence>
<proteinExistence type="predicted"/>
<reference evidence="2 3" key="1">
    <citation type="submission" date="2022-02" db="EMBL/GenBank/DDBJ databases">
        <title>Emergence and expansion in Europe of a Vibrio aestuarianus clonal complex pathogenic for oysters.</title>
        <authorList>
            <person name="Mesnil A."/>
            <person name="Travers M.-A."/>
        </authorList>
    </citation>
    <scope>NUCLEOTIDE SEQUENCE [LARGE SCALE GENOMIC DNA]</scope>
    <source>
        <strain evidence="2 3">U17</strain>
    </source>
</reference>
<name>A0ABD7YRQ3_9VIBR</name>
<accession>A0ABD7YRQ3</accession>
<protein>
    <recommendedName>
        <fullName evidence="1">PvuRts1 I-like SET and RING associated domain-containing protein</fullName>
    </recommendedName>
</protein>
<feature type="domain" description="PvuRts1 I-like SET and RING associated" evidence="1">
    <location>
        <begin position="2"/>
        <end position="123"/>
    </location>
</feature>
<organism evidence="2 3">
    <name type="scientific">Vibrio aestuarianus</name>
    <dbReference type="NCBI Taxonomy" id="28171"/>
    <lineage>
        <taxon>Bacteria</taxon>
        <taxon>Pseudomonadati</taxon>
        <taxon>Pseudomonadota</taxon>
        <taxon>Gammaproteobacteria</taxon>
        <taxon>Vibrionales</taxon>
        <taxon>Vibrionaceae</taxon>
        <taxon>Vibrio</taxon>
    </lineage>
</organism>
<dbReference type="Pfam" id="PF18491">
    <property type="entry name" value="SRA"/>
    <property type="match status" value="1"/>
</dbReference>
<gene>
    <name evidence="2" type="ORF">PYE67_13625</name>
</gene>